<dbReference type="Proteomes" id="UP000001351">
    <property type="component" value="Chromosome"/>
</dbReference>
<accession>Q09AC0</accession>
<protein>
    <submittedName>
        <fullName evidence="2">Conserved uncharacterized protein</fullName>
    </submittedName>
</protein>
<dbReference type="AlphaFoldDB" id="Q09AC0"/>
<gene>
    <name evidence="2" type="ordered locus">STAUR_7275</name>
    <name evidence="3" type="ORF">STIAU_6006</name>
</gene>
<keyword evidence="4" id="KW-1185">Reference proteome</keyword>
<dbReference type="RefSeq" id="WP_002611677.1">
    <property type="nucleotide sequence ID" value="NC_014623.1"/>
</dbReference>
<evidence type="ECO:0000313" key="5">
    <source>
        <dbReference type="Proteomes" id="UP000032702"/>
    </source>
</evidence>
<proteinExistence type="predicted"/>
<dbReference type="KEGG" id="sur:STAUR_7275"/>
<reference evidence="3 5" key="1">
    <citation type="submission" date="2006-04" db="EMBL/GenBank/DDBJ databases">
        <authorList>
            <person name="Nierman W.C."/>
        </authorList>
    </citation>
    <scope>NUCLEOTIDE SEQUENCE [LARGE SCALE GENOMIC DNA]</scope>
    <source>
        <strain evidence="3 5">DW4/3-1</strain>
    </source>
</reference>
<dbReference type="OrthoDB" id="8692at2"/>
<dbReference type="HOGENOM" id="CLU_020661_0_0_7"/>
<dbReference type="eggNOG" id="COG2010">
    <property type="taxonomic scope" value="Bacteria"/>
</dbReference>
<evidence type="ECO:0000313" key="2">
    <source>
        <dbReference type="EMBL" id="ADO75031.1"/>
    </source>
</evidence>
<evidence type="ECO:0000313" key="4">
    <source>
        <dbReference type="Proteomes" id="UP000001351"/>
    </source>
</evidence>
<name>Q09AC0_STIAD</name>
<dbReference type="Proteomes" id="UP000032702">
    <property type="component" value="Unassembled WGS sequence"/>
</dbReference>
<evidence type="ECO:0000256" key="1">
    <source>
        <dbReference type="SAM" id="MobiDB-lite"/>
    </source>
</evidence>
<evidence type="ECO:0000313" key="3">
    <source>
        <dbReference type="EMBL" id="EAU68617.1"/>
    </source>
</evidence>
<organism evidence="3 5">
    <name type="scientific">Stigmatella aurantiaca (strain DW4/3-1)</name>
    <dbReference type="NCBI Taxonomy" id="378806"/>
    <lineage>
        <taxon>Bacteria</taxon>
        <taxon>Pseudomonadati</taxon>
        <taxon>Myxococcota</taxon>
        <taxon>Myxococcia</taxon>
        <taxon>Myxococcales</taxon>
        <taxon>Cystobacterineae</taxon>
        <taxon>Archangiaceae</taxon>
        <taxon>Stigmatella</taxon>
    </lineage>
</organism>
<sequence length="586" mass="64065">MGRRLEGFLWILVVLALGAAAGFWRSGARKAPEAALPAPPTSLPASPGRAPPPLSNRAAYLPAQCYAVTQDTPGGRVHNGCFACHQTPRAPNFTDDADVQMVLSVAQSAAENRWTNVLRPPAPVEMPKGALLAWVRTNNYRDEQGRLRLAAALEKPPAAWDGNGNGRWEGYTPDCWFQPDAEGFDRAPDGRLSGWRAFAYAPFPGMFWPTNGSMGDAFLRLPEAFRQDRDGRENTGLYRINLAIVEAFIRRVDVPISPTDEHALGVDLNGDGRLGTAEHVAFVWPPVPGRSFHYVGKAAELDPDQDGWPTAGLYPRGTEFLHSLRYLDVEEGEVRMAARMKELRYMRKTRWLTYGQLQLAAEAEVLEKMRNPSKLKTVLADVERGVGTGTGWLMQGFIEDAAGALRPQTVEETAACIGCHGGVGATTDATFSFARKLDAGKAHAGGWYAWGARGLKGVPEPKRADGQGEYAHWLEQVGGGDDYRSNDEVQARFFRQDGSLQPRAVQALSQDISTLLMPSPRRALLLDRAYLALVKSQRFERGRDVLLGAPPKVHPRLEQEGATGIESPVSPGWQTPGLAVRENGSL</sequence>
<dbReference type="STRING" id="378806.STAUR_7275"/>
<dbReference type="EMBL" id="CP002271">
    <property type="protein sequence ID" value="ADO75031.1"/>
    <property type="molecule type" value="Genomic_DNA"/>
</dbReference>
<dbReference type="EMBL" id="AAMD01000014">
    <property type="protein sequence ID" value="EAU68617.1"/>
    <property type="molecule type" value="Genomic_DNA"/>
</dbReference>
<reference evidence="2 4" key="2">
    <citation type="journal article" date="2011" name="Mol. Biol. Evol.">
        <title>Comparative genomic analysis of fruiting body formation in Myxococcales.</title>
        <authorList>
            <person name="Huntley S."/>
            <person name="Hamann N."/>
            <person name="Wegener-Feldbrugge S."/>
            <person name="Treuner-Lange A."/>
            <person name="Kube M."/>
            <person name="Reinhardt R."/>
            <person name="Klages S."/>
            <person name="Muller R."/>
            <person name="Ronning C.M."/>
            <person name="Nierman W.C."/>
            <person name="Sogaard-Andersen L."/>
        </authorList>
    </citation>
    <scope>NUCLEOTIDE SEQUENCE [LARGE SCALE GENOMIC DNA]</scope>
    <source>
        <strain evidence="2 4">DW4/3-1</strain>
    </source>
</reference>
<feature type="region of interest" description="Disordered" evidence="1">
    <location>
        <begin position="563"/>
        <end position="586"/>
    </location>
</feature>